<dbReference type="EMBL" id="IACJ01155577">
    <property type="protein sequence ID" value="LAA63053.1"/>
    <property type="molecule type" value="Transcribed_RNA"/>
</dbReference>
<proteinExistence type="predicted"/>
<name>A0A2D4GTI9_MICCO</name>
<evidence type="ECO:0000313" key="1">
    <source>
        <dbReference type="EMBL" id="LAA63054.1"/>
    </source>
</evidence>
<reference evidence="1" key="1">
    <citation type="submission" date="2017-07" db="EMBL/GenBank/DDBJ databases">
        <authorList>
            <person name="Mikheyev A."/>
            <person name="Grau M."/>
        </authorList>
    </citation>
    <scope>NUCLEOTIDE SEQUENCE</scope>
    <source>
        <tissue evidence="1">Venom_gland</tissue>
    </source>
</reference>
<dbReference type="EMBL" id="IACJ01155578">
    <property type="protein sequence ID" value="LAA63054.1"/>
    <property type="molecule type" value="Transcribed_RNA"/>
</dbReference>
<organism evidence="1">
    <name type="scientific">Micrurus corallinus</name>
    <name type="common">Brazilian coral snake</name>
    <dbReference type="NCBI Taxonomy" id="54390"/>
    <lineage>
        <taxon>Eukaryota</taxon>
        <taxon>Metazoa</taxon>
        <taxon>Chordata</taxon>
        <taxon>Craniata</taxon>
        <taxon>Vertebrata</taxon>
        <taxon>Euteleostomi</taxon>
        <taxon>Lepidosauria</taxon>
        <taxon>Squamata</taxon>
        <taxon>Bifurcata</taxon>
        <taxon>Unidentata</taxon>
        <taxon>Episquamata</taxon>
        <taxon>Toxicofera</taxon>
        <taxon>Serpentes</taxon>
        <taxon>Colubroidea</taxon>
        <taxon>Elapidae</taxon>
        <taxon>Elapinae</taxon>
        <taxon>Micrurus</taxon>
    </lineage>
</organism>
<accession>A0A2D4GTI9</accession>
<dbReference type="AlphaFoldDB" id="A0A2D4GTI9"/>
<sequence>MAYFLNVENFQIAFQGRILLHTMNSFVKSKKWLSHPDPNITFHCNKYTSLNMVIVYYLFKSFWITNNYILSLDFASVTLKLASDELCLSIHFLIELIFNLFPESKY</sequence>
<reference evidence="1" key="2">
    <citation type="submission" date="2017-11" db="EMBL/GenBank/DDBJ databases">
        <title>Coralsnake Venomics: Analyses of Venom Gland Transcriptomes and Proteomes of Six Brazilian Taxa.</title>
        <authorList>
            <person name="Aird S.D."/>
            <person name="Jorge da Silva N."/>
            <person name="Qiu L."/>
            <person name="Villar-Briones A."/>
            <person name="Aparecida-Saddi V."/>
            <person name="Campos-Telles M.P."/>
            <person name="Grau M."/>
            <person name="Mikheyev A.S."/>
        </authorList>
    </citation>
    <scope>NUCLEOTIDE SEQUENCE</scope>
    <source>
        <tissue evidence="1">Venom_gland</tissue>
    </source>
</reference>
<protein>
    <submittedName>
        <fullName evidence="1">Uncharacterized protein</fullName>
    </submittedName>
</protein>